<reference evidence="1 2" key="1">
    <citation type="journal article" date="2021" name="Hortic Res">
        <title>The domestication of Cucurbita argyrosperma as revealed by the genome of its wild relative.</title>
        <authorList>
            <person name="Barrera-Redondo J."/>
            <person name="Sanchez-de la Vega G."/>
            <person name="Aguirre-Liguori J.A."/>
            <person name="Castellanos-Morales G."/>
            <person name="Gutierrez-Guerrero Y.T."/>
            <person name="Aguirre-Dugua X."/>
            <person name="Aguirre-Planter E."/>
            <person name="Tenaillon M.I."/>
            <person name="Lira-Saade R."/>
            <person name="Eguiarte L.E."/>
        </authorList>
    </citation>
    <scope>NUCLEOTIDE SEQUENCE [LARGE SCALE GENOMIC DNA]</scope>
    <source>
        <strain evidence="1">JBR-2021</strain>
    </source>
</reference>
<gene>
    <name evidence="1" type="ORF">SDJN03_24983</name>
</gene>
<keyword evidence="2" id="KW-1185">Reference proteome</keyword>
<organism evidence="1 2">
    <name type="scientific">Cucurbita argyrosperma subsp. sororia</name>
    <dbReference type="NCBI Taxonomy" id="37648"/>
    <lineage>
        <taxon>Eukaryota</taxon>
        <taxon>Viridiplantae</taxon>
        <taxon>Streptophyta</taxon>
        <taxon>Embryophyta</taxon>
        <taxon>Tracheophyta</taxon>
        <taxon>Spermatophyta</taxon>
        <taxon>Magnoliopsida</taxon>
        <taxon>eudicotyledons</taxon>
        <taxon>Gunneridae</taxon>
        <taxon>Pentapetalae</taxon>
        <taxon>rosids</taxon>
        <taxon>fabids</taxon>
        <taxon>Cucurbitales</taxon>
        <taxon>Cucurbitaceae</taxon>
        <taxon>Cucurbiteae</taxon>
        <taxon>Cucurbita</taxon>
    </lineage>
</organism>
<feature type="non-terminal residue" evidence="1">
    <location>
        <position position="1"/>
    </location>
</feature>
<dbReference type="Proteomes" id="UP000685013">
    <property type="component" value="Chromosome 16"/>
</dbReference>
<dbReference type="EMBL" id="JAGKQH010000016">
    <property type="protein sequence ID" value="KAG6577409.1"/>
    <property type="molecule type" value="Genomic_DNA"/>
</dbReference>
<dbReference type="AlphaFoldDB" id="A0AAV6M9R5"/>
<sequence length="85" mass="9262">MLKDALLDMRIGTPKTKEGSKRLRNHCVMKVGNNTETDVWPDLGPISDAVVKATLLSTALRTGQKNLVELPRGSGGTERTMQILS</sequence>
<evidence type="ECO:0000313" key="2">
    <source>
        <dbReference type="Proteomes" id="UP000685013"/>
    </source>
</evidence>
<accession>A0AAV6M9R5</accession>
<proteinExistence type="predicted"/>
<evidence type="ECO:0000313" key="1">
    <source>
        <dbReference type="EMBL" id="KAG6577409.1"/>
    </source>
</evidence>
<protein>
    <submittedName>
        <fullName evidence="1">Uncharacterized protein</fullName>
    </submittedName>
</protein>
<comment type="caution">
    <text evidence="1">The sequence shown here is derived from an EMBL/GenBank/DDBJ whole genome shotgun (WGS) entry which is preliminary data.</text>
</comment>
<name>A0AAV6M9R5_9ROSI</name>